<dbReference type="HAMAP" id="MF_00575">
    <property type="entry name" value="LpxH"/>
    <property type="match status" value="1"/>
</dbReference>
<comment type="subcellular location">
    <subcellularLocation>
        <location evidence="10">Cell inner membrane</location>
        <topology evidence="10">Peripheral membrane protein</topology>
        <orientation evidence="10">Cytoplasmic side</orientation>
    </subcellularLocation>
</comment>
<dbReference type="NCBIfam" id="TIGR01854">
    <property type="entry name" value="lipid_A_lpxH"/>
    <property type="match status" value="1"/>
</dbReference>
<feature type="binding site" evidence="10">
    <location>
        <position position="129"/>
    </location>
    <ligand>
        <name>substrate</name>
    </ligand>
</feature>
<accession>A0A2P6ASW0</accession>
<dbReference type="InterPro" id="IPR043461">
    <property type="entry name" value="LpxH-like"/>
</dbReference>
<dbReference type="AlphaFoldDB" id="A0A2P6ASW0"/>
<feature type="binding site" evidence="10">
    <location>
        <position position="174"/>
    </location>
    <ligand>
        <name>substrate</name>
    </ligand>
</feature>
<dbReference type="InterPro" id="IPR010138">
    <property type="entry name" value="UDP-diacylglucosamine_Hdrlase"/>
</dbReference>
<dbReference type="GO" id="GO:0019897">
    <property type="term" value="C:extrinsic component of plasma membrane"/>
    <property type="evidence" value="ECO:0007669"/>
    <property type="project" value="UniProtKB-UniRule"/>
</dbReference>
<dbReference type="GO" id="GO:0030145">
    <property type="term" value="F:manganese ion binding"/>
    <property type="evidence" value="ECO:0007669"/>
    <property type="project" value="UniProtKB-UniRule"/>
</dbReference>
<evidence type="ECO:0000256" key="9">
    <source>
        <dbReference type="ARBA" id="ARBA00023211"/>
    </source>
</evidence>
<gene>
    <name evidence="10" type="primary">lpxH</name>
    <name evidence="12" type="ORF">C5O18_05200</name>
</gene>
<comment type="pathway">
    <text evidence="10">Glycolipid biosynthesis; lipid IV(A) biosynthesis; lipid IV(A) from (3R)-3-hydroxytetradecanoyl-[acyl-carrier-protein] and UDP-N-acetyl-alpha-D-glucosamine: step 4/6.</text>
</comment>
<keyword evidence="4 10" id="KW-0441">Lipid A biosynthesis</keyword>
<dbReference type="Proteomes" id="UP000243900">
    <property type="component" value="Unassembled WGS sequence"/>
</dbReference>
<feature type="binding site" evidence="10">
    <location>
        <position position="121"/>
    </location>
    <ligand>
        <name>Mn(2+)</name>
        <dbReference type="ChEBI" id="CHEBI:29035"/>
        <label>2</label>
    </ligand>
</feature>
<reference evidence="13" key="1">
    <citation type="submission" date="2018-02" db="EMBL/GenBank/DDBJ databases">
        <title>Genome sequencing of Solimonas sp. HR-BB.</title>
        <authorList>
            <person name="Lee Y."/>
            <person name="Jeon C.O."/>
        </authorList>
    </citation>
    <scope>NUCLEOTIDE SEQUENCE [LARGE SCALE GENOMIC DNA]</scope>
    <source>
        <strain evidence="13">HR-E</strain>
    </source>
</reference>
<keyword evidence="3 10" id="KW-0997">Cell inner membrane</keyword>
<comment type="catalytic activity">
    <reaction evidence="10">
        <text>UDP-2-N,3-O-bis[(3R)-3-hydroxytetradecanoyl]-alpha-D-glucosamine + H2O = 2-N,3-O-bis[(3R)-3-hydroxytetradecanoyl]-alpha-D-glucosaminyl 1-phosphate + UMP + 2 H(+)</text>
        <dbReference type="Rhea" id="RHEA:25213"/>
        <dbReference type="ChEBI" id="CHEBI:15377"/>
        <dbReference type="ChEBI" id="CHEBI:15378"/>
        <dbReference type="ChEBI" id="CHEBI:57865"/>
        <dbReference type="ChEBI" id="CHEBI:57957"/>
        <dbReference type="ChEBI" id="CHEBI:78847"/>
        <dbReference type="EC" id="3.6.1.54"/>
    </reaction>
</comment>
<dbReference type="InterPro" id="IPR029052">
    <property type="entry name" value="Metallo-depent_PP-like"/>
</dbReference>
<dbReference type="GO" id="GO:0005737">
    <property type="term" value="C:cytoplasm"/>
    <property type="evidence" value="ECO:0007669"/>
    <property type="project" value="InterPro"/>
</dbReference>
<dbReference type="Pfam" id="PF00149">
    <property type="entry name" value="Metallophos"/>
    <property type="match status" value="1"/>
</dbReference>
<feature type="binding site" evidence="10">
    <location>
        <begin position="80"/>
        <end position="81"/>
    </location>
    <ligand>
        <name>substrate</name>
    </ligand>
</feature>
<keyword evidence="9 10" id="KW-0464">Manganese</keyword>
<dbReference type="GO" id="GO:0008758">
    <property type="term" value="F:UDP-2,3-diacylglucosamine hydrolase activity"/>
    <property type="evidence" value="ECO:0007669"/>
    <property type="project" value="UniProtKB-UniRule"/>
</dbReference>
<feature type="binding site" evidence="10">
    <location>
        <position position="42"/>
    </location>
    <ligand>
        <name>Mn(2+)</name>
        <dbReference type="ChEBI" id="CHEBI:29035"/>
        <label>1</label>
    </ligand>
</feature>
<protein>
    <recommendedName>
        <fullName evidence="10">UDP-2,3-diacylglucosamine hydrolase</fullName>
        <ecNumber evidence="10">3.6.1.54</ecNumber>
    </recommendedName>
    <alternativeName>
        <fullName evidence="10">UDP-2,3-diacylglucosamine diphosphatase</fullName>
    </alternativeName>
</protein>
<feature type="binding site" evidence="10">
    <location>
        <position position="42"/>
    </location>
    <ligand>
        <name>Mn(2+)</name>
        <dbReference type="ChEBI" id="CHEBI:29035"/>
        <label>2</label>
    </ligand>
</feature>
<comment type="caution">
    <text evidence="12">The sequence shown here is derived from an EMBL/GenBank/DDBJ whole genome shotgun (WGS) entry which is preliminary data.</text>
</comment>
<evidence type="ECO:0000256" key="4">
    <source>
        <dbReference type="ARBA" id="ARBA00022556"/>
    </source>
</evidence>
<keyword evidence="1 10" id="KW-1003">Cell membrane</keyword>
<evidence type="ECO:0000313" key="12">
    <source>
        <dbReference type="EMBL" id="PQA43674.1"/>
    </source>
</evidence>
<keyword evidence="2 10" id="KW-0444">Lipid biosynthesis</keyword>
<dbReference type="PANTHER" id="PTHR34990">
    <property type="entry name" value="UDP-2,3-DIACYLGLUCOSAMINE HYDROLASE-RELATED"/>
    <property type="match status" value="1"/>
</dbReference>
<feature type="binding site" evidence="10">
    <location>
        <position position="11"/>
    </location>
    <ligand>
        <name>Mn(2+)</name>
        <dbReference type="ChEBI" id="CHEBI:29035"/>
        <label>1</label>
    </ligand>
</feature>
<dbReference type="EMBL" id="PTQZ01000094">
    <property type="protein sequence ID" value="PQA43674.1"/>
    <property type="molecule type" value="Genomic_DNA"/>
</dbReference>
<feature type="binding site" evidence="10">
    <location>
        <position position="167"/>
    </location>
    <ligand>
        <name>substrate</name>
    </ligand>
</feature>
<comment type="cofactor">
    <cofactor evidence="10">
        <name>Mn(2+)</name>
        <dbReference type="ChEBI" id="CHEBI:29035"/>
    </cofactor>
    <text evidence="10">Binds 2 Mn(2+) ions per subunit in a binuclear metal center.</text>
</comment>
<dbReference type="NCBIfam" id="NF003743">
    <property type="entry name" value="PRK05340.1"/>
    <property type="match status" value="1"/>
</dbReference>
<name>A0A2P6ASW0_9GAMM</name>
<evidence type="ECO:0000256" key="6">
    <source>
        <dbReference type="ARBA" id="ARBA00022801"/>
    </source>
</evidence>
<evidence type="ECO:0000256" key="1">
    <source>
        <dbReference type="ARBA" id="ARBA00022475"/>
    </source>
</evidence>
<comment type="function">
    <text evidence="10">Hydrolyzes the pyrophosphate bond of UDP-2,3-diacylglucosamine to yield 2,3-diacylglucosamine 1-phosphate (lipid X) and UMP by catalyzing the attack of water at the alpha-P atom. Involved in the biosynthesis of lipid A, a phosphorylated glycolipid that anchors the lipopolysaccharide to the outer membrane of the cell.</text>
</comment>
<dbReference type="RefSeq" id="WP_105192065.1">
    <property type="nucleotide sequence ID" value="NZ_PTQZ01000094.1"/>
</dbReference>
<feature type="binding site" evidence="10">
    <location>
        <position position="204"/>
    </location>
    <ligand>
        <name>Mn(2+)</name>
        <dbReference type="ChEBI" id="CHEBI:29035"/>
        <label>1</label>
    </ligand>
</feature>
<feature type="binding site" evidence="10">
    <location>
        <position position="171"/>
    </location>
    <ligand>
        <name>substrate</name>
    </ligand>
</feature>
<evidence type="ECO:0000313" key="13">
    <source>
        <dbReference type="Proteomes" id="UP000243900"/>
    </source>
</evidence>
<dbReference type="Gene3D" id="3.60.21.10">
    <property type="match status" value="1"/>
</dbReference>
<keyword evidence="13" id="KW-1185">Reference proteome</keyword>
<keyword evidence="5 10" id="KW-0479">Metal-binding</keyword>
<evidence type="ECO:0000256" key="10">
    <source>
        <dbReference type="HAMAP-Rule" id="MF_00575"/>
    </source>
</evidence>
<keyword evidence="7 10" id="KW-0443">Lipid metabolism</keyword>
<dbReference type="OrthoDB" id="9783283at2"/>
<comment type="similarity">
    <text evidence="10">Belongs to the LpxH family.</text>
</comment>
<dbReference type="EC" id="3.6.1.54" evidence="10"/>
<keyword evidence="6 10" id="KW-0378">Hydrolase</keyword>
<dbReference type="SUPFAM" id="SSF56300">
    <property type="entry name" value="Metallo-dependent phosphatases"/>
    <property type="match status" value="1"/>
</dbReference>
<feature type="binding site" evidence="10">
    <location>
        <position position="202"/>
    </location>
    <ligand>
        <name>Mn(2+)</name>
        <dbReference type="ChEBI" id="CHEBI:29035"/>
        <label>2</label>
    </ligand>
</feature>
<dbReference type="GO" id="GO:0009245">
    <property type="term" value="P:lipid A biosynthetic process"/>
    <property type="evidence" value="ECO:0007669"/>
    <property type="project" value="UniProtKB-UniRule"/>
</dbReference>
<dbReference type="CDD" id="cd07398">
    <property type="entry name" value="MPP_YbbF-LpxH"/>
    <property type="match status" value="1"/>
</dbReference>
<evidence type="ECO:0000256" key="3">
    <source>
        <dbReference type="ARBA" id="ARBA00022519"/>
    </source>
</evidence>
<organism evidence="12 13">
    <name type="scientific">Amnimonas aquatica</name>
    <dbReference type="NCBI Taxonomy" id="2094561"/>
    <lineage>
        <taxon>Bacteria</taxon>
        <taxon>Pseudomonadati</taxon>
        <taxon>Pseudomonadota</taxon>
        <taxon>Gammaproteobacteria</taxon>
        <taxon>Moraxellales</taxon>
        <taxon>Moraxellaceae</taxon>
        <taxon>Amnimonas</taxon>
    </lineage>
</organism>
<keyword evidence="8 10" id="KW-0472">Membrane</keyword>
<sequence>MARALLLSDVHLAPDLPRCTTGLKALLGDLPADCTAVYVLGDLFEVWVGDDNRSDYLDEVLAMFRAVGAQGAELVFCHGNRDFLLDCGPAGSTPFSAQAGGRMMAEAEVVELGGAPALLMHGDQLCTLDEAYMAFRAQARSEAWQQGILGQPLEQRLMIAEMWRMKSKMANSNKAENIMDVTPSEVVRVMAAAGVERLIHGHTHRPMRHQVELPGNMSGERLVLGDWREDSGEAVIAWADDSSVSLETWRF</sequence>
<evidence type="ECO:0000256" key="7">
    <source>
        <dbReference type="ARBA" id="ARBA00023098"/>
    </source>
</evidence>
<dbReference type="InterPro" id="IPR004843">
    <property type="entry name" value="Calcineurin-like_PHP"/>
</dbReference>
<evidence type="ECO:0000256" key="2">
    <source>
        <dbReference type="ARBA" id="ARBA00022516"/>
    </source>
</evidence>
<proteinExistence type="inferred from homology"/>
<feature type="binding site" evidence="10">
    <location>
        <position position="202"/>
    </location>
    <ligand>
        <name>substrate</name>
    </ligand>
</feature>
<feature type="domain" description="Calcineurin-like phosphoesterase" evidence="11">
    <location>
        <begin position="3"/>
        <end position="206"/>
    </location>
</feature>
<dbReference type="UniPathway" id="UPA00359">
    <property type="reaction ID" value="UER00480"/>
</dbReference>
<evidence type="ECO:0000259" key="11">
    <source>
        <dbReference type="Pfam" id="PF00149"/>
    </source>
</evidence>
<dbReference type="PANTHER" id="PTHR34990:SF1">
    <property type="entry name" value="UDP-2,3-DIACYLGLUCOSAMINE HYDROLASE"/>
    <property type="match status" value="1"/>
</dbReference>
<feature type="binding site" evidence="10">
    <location>
        <position position="9"/>
    </location>
    <ligand>
        <name>Mn(2+)</name>
        <dbReference type="ChEBI" id="CHEBI:29035"/>
        <label>1</label>
    </ligand>
</feature>
<evidence type="ECO:0000256" key="8">
    <source>
        <dbReference type="ARBA" id="ARBA00023136"/>
    </source>
</evidence>
<feature type="binding site" evidence="10">
    <location>
        <position position="80"/>
    </location>
    <ligand>
        <name>Mn(2+)</name>
        <dbReference type="ChEBI" id="CHEBI:29035"/>
        <label>2</label>
    </ligand>
</feature>
<evidence type="ECO:0000256" key="5">
    <source>
        <dbReference type="ARBA" id="ARBA00022723"/>
    </source>
</evidence>